<gene>
    <name evidence="1" type="ORF">C8D90_102549</name>
</gene>
<dbReference type="OrthoDB" id="6518583at2"/>
<dbReference type="Proteomes" id="UP000254848">
    <property type="component" value="Unassembled WGS sequence"/>
</dbReference>
<dbReference type="EMBL" id="QRAP01000002">
    <property type="protein sequence ID" value="RDK96062.1"/>
    <property type="molecule type" value="Genomic_DNA"/>
</dbReference>
<dbReference type="RefSeq" id="WP_115457781.1">
    <property type="nucleotide sequence ID" value="NZ_QRAP01000002.1"/>
</dbReference>
<proteinExistence type="predicted"/>
<protein>
    <submittedName>
        <fullName evidence="1">Uncharacterized protein</fullName>
    </submittedName>
</protein>
<organism evidence="1 2">
    <name type="scientific">Enterobacillus tribolii</name>
    <dbReference type="NCBI Taxonomy" id="1487935"/>
    <lineage>
        <taxon>Bacteria</taxon>
        <taxon>Pseudomonadati</taxon>
        <taxon>Pseudomonadota</taxon>
        <taxon>Gammaproteobacteria</taxon>
        <taxon>Enterobacterales</taxon>
        <taxon>Hafniaceae</taxon>
        <taxon>Enterobacillus</taxon>
    </lineage>
</organism>
<accession>A0A370R2B5</accession>
<sequence length="226" mass="26522">MAIRILLLKDNAGSGLFRLGGLRGRRIRTFIKNRVLPGMHDALPGKSLPKNYPWCFILPPASLRRKTYYIGAFVPFDNARGERSFIALYSAVSYKWLQSNLALEFPAAFWMARILAGMKHEEITSGNYVYVRPWIKALQRSFSWFWESIALTENFRFRNRSKFLLRECTDLDYEICGDDGVDIMPWKNWPECIQAGDCVWLWRQSRHNRLIESQRILLKHDEGREV</sequence>
<evidence type="ECO:0000313" key="2">
    <source>
        <dbReference type="Proteomes" id="UP000254848"/>
    </source>
</evidence>
<comment type="caution">
    <text evidence="1">The sequence shown here is derived from an EMBL/GenBank/DDBJ whole genome shotgun (WGS) entry which is preliminary data.</text>
</comment>
<keyword evidence="2" id="KW-1185">Reference proteome</keyword>
<reference evidence="1 2" key="1">
    <citation type="submission" date="2018-07" db="EMBL/GenBank/DDBJ databases">
        <title>Genomic Encyclopedia of Type Strains, Phase IV (KMG-IV): sequencing the most valuable type-strain genomes for metagenomic binning, comparative biology and taxonomic classification.</title>
        <authorList>
            <person name="Goeker M."/>
        </authorList>
    </citation>
    <scope>NUCLEOTIDE SEQUENCE [LARGE SCALE GENOMIC DNA]</scope>
    <source>
        <strain evidence="1 2">DSM 103736</strain>
    </source>
</reference>
<name>A0A370R2B5_9GAMM</name>
<dbReference type="AlphaFoldDB" id="A0A370R2B5"/>
<evidence type="ECO:0000313" key="1">
    <source>
        <dbReference type="EMBL" id="RDK96062.1"/>
    </source>
</evidence>